<feature type="region of interest" description="Disordered" evidence="1">
    <location>
        <begin position="119"/>
        <end position="143"/>
    </location>
</feature>
<keyword evidence="2" id="KW-0812">Transmembrane</keyword>
<evidence type="ECO:0000313" key="4">
    <source>
        <dbReference type="Proteomes" id="UP001187192"/>
    </source>
</evidence>
<evidence type="ECO:0000313" key="3">
    <source>
        <dbReference type="EMBL" id="GMN36621.1"/>
    </source>
</evidence>
<dbReference type="PANTHER" id="PTHR34947:SF4">
    <property type="entry name" value="TRANSMEMBRANE PROTEIN"/>
    <property type="match status" value="1"/>
</dbReference>
<protein>
    <recommendedName>
        <fullName evidence="5">Transmembrane protein</fullName>
    </recommendedName>
</protein>
<evidence type="ECO:0008006" key="5">
    <source>
        <dbReference type="Google" id="ProtNLM"/>
    </source>
</evidence>
<name>A0AA88A9V6_FICCA</name>
<comment type="caution">
    <text evidence="3">The sequence shown here is derived from an EMBL/GenBank/DDBJ whole genome shotgun (WGS) entry which is preliminary data.</text>
</comment>
<gene>
    <name evidence="3" type="ORF">TIFTF001_006159</name>
</gene>
<dbReference type="EMBL" id="BTGU01000006">
    <property type="protein sequence ID" value="GMN36621.1"/>
    <property type="molecule type" value="Genomic_DNA"/>
</dbReference>
<feature type="transmembrane region" description="Helical" evidence="2">
    <location>
        <begin position="27"/>
        <end position="47"/>
    </location>
</feature>
<dbReference type="Proteomes" id="UP001187192">
    <property type="component" value="Unassembled WGS sequence"/>
</dbReference>
<sequence>MDQIEDQKLLDAAKLDKDHILRRTLQVVFSASLLTLLFFYYPGILYFPSSLAHTLERKYMFLICNGILAFLAKSSVSHGNSYSDETVLGGKFSAVPNLSETKVAVDSVSPIGVSFCDGGGEEQESIEDRDQAVEAADEEHEEQGNDQIYVDYYGDNSEALICSAENENFDEEGKDRFSSNQEEEGEEEMEATETEEEELTNTDELNKKFEEFIRKKKEEIRIQDQQQLITV</sequence>
<dbReference type="PANTHER" id="PTHR34947">
    <property type="entry name" value="TRANSMEMBRANE PROTEIN"/>
    <property type="match status" value="1"/>
</dbReference>
<accession>A0AA88A9V6</accession>
<evidence type="ECO:0000256" key="1">
    <source>
        <dbReference type="SAM" id="MobiDB-lite"/>
    </source>
</evidence>
<evidence type="ECO:0000256" key="2">
    <source>
        <dbReference type="SAM" id="Phobius"/>
    </source>
</evidence>
<keyword evidence="2" id="KW-1133">Transmembrane helix</keyword>
<dbReference type="AlphaFoldDB" id="A0AA88A9V6"/>
<organism evidence="3 4">
    <name type="scientific">Ficus carica</name>
    <name type="common">Common fig</name>
    <dbReference type="NCBI Taxonomy" id="3494"/>
    <lineage>
        <taxon>Eukaryota</taxon>
        <taxon>Viridiplantae</taxon>
        <taxon>Streptophyta</taxon>
        <taxon>Embryophyta</taxon>
        <taxon>Tracheophyta</taxon>
        <taxon>Spermatophyta</taxon>
        <taxon>Magnoliopsida</taxon>
        <taxon>eudicotyledons</taxon>
        <taxon>Gunneridae</taxon>
        <taxon>Pentapetalae</taxon>
        <taxon>rosids</taxon>
        <taxon>fabids</taxon>
        <taxon>Rosales</taxon>
        <taxon>Moraceae</taxon>
        <taxon>Ficeae</taxon>
        <taxon>Ficus</taxon>
    </lineage>
</organism>
<keyword evidence="2" id="KW-0472">Membrane</keyword>
<proteinExistence type="predicted"/>
<feature type="compositionally biased region" description="Acidic residues" evidence="1">
    <location>
        <begin position="181"/>
        <end position="201"/>
    </location>
</feature>
<feature type="region of interest" description="Disordered" evidence="1">
    <location>
        <begin position="167"/>
        <end position="205"/>
    </location>
</feature>
<reference evidence="3" key="1">
    <citation type="submission" date="2023-07" db="EMBL/GenBank/DDBJ databases">
        <title>draft genome sequence of fig (Ficus carica).</title>
        <authorList>
            <person name="Takahashi T."/>
            <person name="Nishimura K."/>
        </authorList>
    </citation>
    <scope>NUCLEOTIDE SEQUENCE</scope>
</reference>
<keyword evidence="4" id="KW-1185">Reference proteome</keyword>